<protein>
    <submittedName>
        <fullName evidence="1">Uncharacterized protein</fullName>
    </submittedName>
</protein>
<dbReference type="RefSeq" id="XP_033421731.1">
    <property type="nucleotide sequence ID" value="XM_033575876.1"/>
</dbReference>
<comment type="caution">
    <text evidence="1">The sequence shown here is derived from an EMBL/GenBank/DDBJ whole genome shotgun (WGS) entry which is preliminary data.</text>
</comment>
<proteinExistence type="predicted"/>
<dbReference type="EMBL" id="QUQM01000008">
    <property type="protein sequence ID" value="KAA8642369.1"/>
    <property type="molecule type" value="Genomic_DNA"/>
</dbReference>
<dbReference type="Proteomes" id="UP000324241">
    <property type="component" value="Unassembled WGS sequence"/>
</dbReference>
<organism evidence="1 2">
    <name type="scientific">Aspergillus tanneri</name>
    <dbReference type="NCBI Taxonomy" id="1220188"/>
    <lineage>
        <taxon>Eukaryota</taxon>
        <taxon>Fungi</taxon>
        <taxon>Dikarya</taxon>
        <taxon>Ascomycota</taxon>
        <taxon>Pezizomycotina</taxon>
        <taxon>Eurotiomycetes</taxon>
        <taxon>Eurotiomycetidae</taxon>
        <taxon>Eurotiales</taxon>
        <taxon>Aspergillaceae</taxon>
        <taxon>Aspergillus</taxon>
        <taxon>Aspergillus subgen. Circumdati</taxon>
    </lineage>
</organism>
<accession>A0A5M9MCX1</accession>
<dbReference type="AlphaFoldDB" id="A0A5M9MCX1"/>
<evidence type="ECO:0000313" key="2">
    <source>
        <dbReference type="Proteomes" id="UP000324241"/>
    </source>
</evidence>
<sequence>MSPPLDPIKILSKIGHPNDTIPPQTASCDRLVKTPADLRAIRRLVCEFLKASSSEIYSNVPSIVLEFLLNRHESEEWPNASTEEERALMPPLGKNWMTKFTNRRTEIESVMGARLYKERWNSATRESMDGSRR</sequence>
<name>A0A5M9MCX1_9EURO</name>
<dbReference type="GeneID" id="54334014"/>
<gene>
    <name evidence="1" type="ORF">ATNIH1004_011313</name>
</gene>
<reference evidence="1 2" key="1">
    <citation type="submission" date="2019-08" db="EMBL/GenBank/DDBJ databases">
        <title>The genome sequence of a newly discovered highly antifungal drug resistant Aspergillus species, Aspergillus tanneri NIH 1004.</title>
        <authorList>
            <person name="Mounaud S."/>
            <person name="Singh I."/>
            <person name="Joardar V."/>
            <person name="Pakala S."/>
            <person name="Pakala S."/>
            <person name="Venepally P."/>
            <person name="Chung J.K."/>
            <person name="Losada L."/>
            <person name="Nierman W.C."/>
        </authorList>
    </citation>
    <scope>NUCLEOTIDE SEQUENCE [LARGE SCALE GENOMIC DNA]</scope>
    <source>
        <strain evidence="1 2">NIH1004</strain>
    </source>
</reference>
<dbReference type="OrthoDB" id="5420958at2759"/>
<evidence type="ECO:0000313" key="1">
    <source>
        <dbReference type="EMBL" id="KAA8642369.1"/>
    </source>
</evidence>